<keyword evidence="1" id="KW-0472">Membrane</keyword>
<gene>
    <name evidence="3" type="ORF">C7381_10724</name>
</gene>
<dbReference type="Gene3D" id="2.30.40.10">
    <property type="entry name" value="Urease, subunit C, domain 1"/>
    <property type="match status" value="1"/>
</dbReference>
<sequence>MKKLLTIILAFLLINSIIIQAEPENYDTVILNGNIYDPLAGVYLKNYNIGISSGKIKKITRDEINGSNVIDAKDKLVLPGFIDALSDAKNEEYNQLRLKDGVTTTVIKSDLPFDKYILQEENQISYINRILIYDFTPIFNPNASKEEKEKFESDLNERLDEGYAGLYFKPTPNSKFPNLKNIPVSYPIYLDFFEFEDSKIIPWLDKFKNDQKNDRKIYIVNSNFHFSSMDNIIGYSNDEENVFMGGYPFSYTNIVPSEISDEKFNKLINQISINQNEFNIFRLSAENKNMTDTLSVIGLIDEKIINKALTCNSFVSESFNRFDAPRPSTAGINTFMGRLFLTFDKELPEQKDFYNTVFSQSTILRNIFGNRSFLQNKGCIETGADADLIIVNTENISQFSSMTEEIHPSTGIDSVIRNGYIIYDQGNYSTIAPKAYYLKDEIPSFIDESYTISTKGKKKRKFELLNYEGKHYVRAHELADYLNIKYEENGGTFYFGGIIRLEIGNRDFTIGTNKLSLKNSPHLIDGSYVIDINDLDDIFESYYNIEIGDETLNFSADKMSKLLDKKEDNGSSINVDLNPVSIFISYLMAAGLIFLFVFLLNKKRTKTKKGE</sequence>
<evidence type="ECO:0000313" key="3">
    <source>
        <dbReference type="EMBL" id="PVY94028.1"/>
    </source>
</evidence>
<name>A0A2U1E258_9FIRM</name>
<accession>A0A2U1E258</accession>
<evidence type="ECO:0008006" key="5">
    <source>
        <dbReference type="Google" id="ProtNLM"/>
    </source>
</evidence>
<dbReference type="InterPro" id="IPR011059">
    <property type="entry name" value="Metal-dep_hydrolase_composite"/>
</dbReference>
<proteinExistence type="predicted"/>
<keyword evidence="1" id="KW-1133">Transmembrane helix</keyword>
<reference evidence="3 4" key="1">
    <citation type="submission" date="2018-04" db="EMBL/GenBank/DDBJ databases">
        <title>Genomic Encyclopedia of Type Strains, Phase IV (KMG-IV): sequencing the most valuable type-strain genomes for metagenomic binning, comparative biology and taxonomic classification.</title>
        <authorList>
            <person name="Goeker M."/>
        </authorList>
    </citation>
    <scope>NUCLEOTIDE SEQUENCE [LARGE SCALE GENOMIC DNA]</scope>
    <source>
        <strain evidence="3 4">DSM 20705</strain>
    </source>
</reference>
<evidence type="ECO:0000256" key="1">
    <source>
        <dbReference type="SAM" id="Phobius"/>
    </source>
</evidence>
<dbReference type="PANTHER" id="PTHR11647">
    <property type="entry name" value="HYDRANTOINASE/DIHYDROPYRIMIDINASE FAMILY MEMBER"/>
    <property type="match status" value="1"/>
</dbReference>
<dbReference type="SUPFAM" id="SSF51338">
    <property type="entry name" value="Composite domain of metallo-dependent hydrolases"/>
    <property type="match status" value="1"/>
</dbReference>
<dbReference type="PANTHER" id="PTHR11647:SF1">
    <property type="entry name" value="COLLAPSIN RESPONSE MEDIATOR PROTEIN"/>
    <property type="match status" value="1"/>
</dbReference>
<organism evidence="3 4">
    <name type="scientific">Ezakiella coagulans</name>
    <dbReference type="NCBI Taxonomy" id="46507"/>
    <lineage>
        <taxon>Bacteria</taxon>
        <taxon>Bacillati</taxon>
        <taxon>Bacillota</taxon>
        <taxon>Tissierellia</taxon>
        <taxon>Ezakiella</taxon>
    </lineage>
</organism>
<keyword evidence="4" id="KW-1185">Reference proteome</keyword>
<keyword evidence="2" id="KW-0732">Signal</keyword>
<dbReference type="AlphaFoldDB" id="A0A2U1E258"/>
<dbReference type="RefSeq" id="WP_116480311.1">
    <property type="nucleotide sequence ID" value="NZ_QEKV01000007.1"/>
</dbReference>
<dbReference type="Proteomes" id="UP000245793">
    <property type="component" value="Unassembled WGS sequence"/>
</dbReference>
<feature type="transmembrane region" description="Helical" evidence="1">
    <location>
        <begin position="580"/>
        <end position="600"/>
    </location>
</feature>
<dbReference type="EMBL" id="QEKV01000007">
    <property type="protein sequence ID" value="PVY94028.1"/>
    <property type="molecule type" value="Genomic_DNA"/>
</dbReference>
<dbReference type="InterPro" id="IPR050378">
    <property type="entry name" value="Metallo-dep_Hydrolases_sf"/>
</dbReference>
<feature type="signal peptide" evidence="2">
    <location>
        <begin position="1"/>
        <end position="21"/>
    </location>
</feature>
<protein>
    <recommendedName>
        <fullName evidence="5">Amidohydrolase family protein</fullName>
    </recommendedName>
</protein>
<dbReference type="GO" id="GO:0016810">
    <property type="term" value="F:hydrolase activity, acting on carbon-nitrogen (but not peptide) bonds"/>
    <property type="evidence" value="ECO:0007669"/>
    <property type="project" value="InterPro"/>
</dbReference>
<comment type="caution">
    <text evidence="3">The sequence shown here is derived from an EMBL/GenBank/DDBJ whole genome shotgun (WGS) entry which is preliminary data.</text>
</comment>
<feature type="chain" id="PRO_5015781957" description="Amidohydrolase family protein" evidence="2">
    <location>
        <begin position="22"/>
        <end position="611"/>
    </location>
</feature>
<evidence type="ECO:0000256" key="2">
    <source>
        <dbReference type="SAM" id="SignalP"/>
    </source>
</evidence>
<keyword evidence="1" id="KW-0812">Transmembrane</keyword>
<evidence type="ECO:0000313" key="4">
    <source>
        <dbReference type="Proteomes" id="UP000245793"/>
    </source>
</evidence>